<sequence length="57" mass="6241">MIPFGSNLVFSIIAKDRITIEKKVRIPPIAINEIALGFAAFVKTALINAQTLSENNK</sequence>
<evidence type="ECO:0000313" key="1">
    <source>
        <dbReference type="EMBL" id="OES34426.1"/>
    </source>
</evidence>
<proteinExistence type="predicted"/>
<protein>
    <submittedName>
        <fullName evidence="1">Uncharacterized protein</fullName>
    </submittedName>
</protein>
<accession>A0AB36G304</accession>
<keyword evidence="2" id="KW-1185">Reference proteome</keyword>
<dbReference type="Proteomes" id="UP000095392">
    <property type="component" value="Unassembled WGS sequence"/>
</dbReference>
<gene>
    <name evidence="1" type="ORF">BFV95_0523</name>
</gene>
<reference evidence="1 2" key="1">
    <citation type="submission" date="2016-09" db="EMBL/GenBank/DDBJ databases">
        <title>Draft Genome Sequence of four Alteromonas macleodii strains isolated from copper coupons and grown long-term at elevated copper levels.</title>
        <authorList>
            <person name="Cusick K."/>
            <person name="Dale J."/>
            <person name="Little B."/>
            <person name="Biffinger J."/>
        </authorList>
    </citation>
    <scope>NUCLEOTIDE SEQUENCE [LARGE SCALE GENOMIC DNA]</scope>
    <source>
        <strain evidence="1 2">KCP01</strain>
    </source>
</reference>
<name>A0AB36G304_ALTMA</name>
<organism evidence="1 2">
    <name type="scientific">Alteromonas macleodii</name>
    <name type="common">Pseudoalteromonas macleodii</name>
    <dbReference type="NCBI Taxonomy" id="28108"/>
    <lineage>
        <taxon>Bacteria</taxon>
        <taxon>Pseudomonadati</taxon>
        <taxon>Pseudomonadota</taxon>
        <taxon>Gammaproteobacteria</taxon>
        <taxon>Alteromonadales</taxon>
        <taxon>Alteromonadaceae</taxon>
        <taxon>Alteromonas/Salinimonas group</taxon>
        <taxon>Alteromonas</taxon>
    </lineage>
</organism>
<dbReference type="EMBL" id="MIPY01000008">
    <property type="protein sequence ID" value="OES34426.1"/>
    <property type="molecule type" value="Genomic_DNA"/>
</dbReference>
<dbReference type="AlphaFoldDB" id="A0AB36G304"/>
<evidence type="ECO:0000313" key="2">
    <source>
        <dbReference type="Proteomes" id="UP000095392"/>
    </source>
</evidence>
<comment type="caution">
    <text evidence="1">The sequence shown here is derived from an EMBL/GenBank/DDBJ whole genome shotgun (WGS) entry which is preliminary data.</text>
</comment>